<protein>
    <submittedName>
        <fullName evidence="2">Uncharacterized protein</fullName>
    </submittedName>
</protein>
<keyword evidence="3" id="KW-1185">Reference proteome</keyword>
<organism evidence="2 3">
    <name type="scientific">Owenia fusiformis</name>
    <name type="common">Polychaete worm</name>
    <dbReference type="NCBI Taxonomy" id="6347"/>
    <lineage>
        <taxon>Eukaryota</taxon>
        <taxon>Metazoa</taxon>
        <taxon>Spiralia</taxon>
        <taxon>Lophotrochozoa</taxon>
        <taxon>Annelida</taxon>
        <taxon>Polychaeta</taxon>
        <taxon>Sedentaria</taxon>
        <taxon>Canalipalpata</taxon>
        <taxon>Sabellida</taxon>
        <taxon>Oweniida</taxon>
        <taxon>Oweniidae</taxon>
        <taxon>Owenia</taxon>
    </lineage>
</organism>
<feature type="signal peptide" evidence="1">
    <location>
        <begin position="1"/>
        <end position="28"/>
    </location>
</feature>
<dbReference type="EMBL" id="CAIIXF020000008">
    <property type="protein sequence ID" value="CAH1791794.1"/>
    <property type="molecule type" value="Genomic_DNA"/>
</dbReference>
<feature type="chain" id="PRO_5035712403" evidence="1">
    <location>
        <begin position="29"/>
        <end position="363"/>
    </location>
</feature>
<sequence>MMESTHSKRLMMRTIVALCMLAVVLVQAQDSGTIAYKYTIPGMRINRGKTEEDALNEVKAFLDWMVERNPGILSGYQDATLIPKRRVFDATFVLMSYLDISGELLRQELEEYKALVPNKFVAIDGRTVRTPKKGEEVNVYGDPHVTFEFRNRTFCFETEEPLNETLELYTATELGIKLNIDFRSVKPNSANDEMWIHDVGILSANVNVTVTKNNISVVNNTDGTQKSLAWNSNDSIEVSNNYVSVHGQQMLYLKYADDNADVEDVEIGVFRTTSGSLDVTFSNTDDVVTDGFVRSVISQIGNVSVDPNQPDVLNMAPVWNGTKMIEAHRYEEKCWKITHGAHQLFQNAEDWQKFVRQCLLCES</sequence>
<reference evidence="2" key="1">
    <citation type="submission" date="2022-03" db="EMBL/GenBank/DDBJ databases">
        <authorList>
            <person name="Martin C."/>
        </authorList>
    </citation>
    <scope>NUCLEOTIDE SEQUENCE</scope>
</reference>
<evidence type="ECO:0000313" key="2">
    <source>
        <dbReference type="EMBL" id="CAH1791794.1"/>
    </source>
</evidence>
<evidence type="ECO:0000313" key="3">
    <source>
        <dbReference type="Proteomes" id="UP000749559"/>
    </source>
</evidence>
<name>A0A8S4PCG3_OWEFU</name>
<comment type="caution">
    <text evidence="2">The sequence shown here is derived from an EMBL/GenBank/DDBJ whole genome shotgun (WGS) entry which is preliminary data.</text>
</comment>
<accession>A0A8S4PCG3</accession>
<keyword evidence="1" id="KW-0732">Signal</keyword>
<evidence type="ECO:0000256" key="1">
    <source>
        <dbReference type="SAM" id="SignalP"/>
    </source>
</evidence>
<dbReference type="AlphaFoldDB" id="A0A8S4PCG3"/>
<dbReference type="Proteomes" id="UP000749559">
    <property type="component" value="Unassembled WGS sequence"/>
</dbReference>
<proteinExistence type="predicted"/>
<gene>
    <name evidence="2" type="ORF">OFUS_LOCUS16841</name>
</gene>